<protein>
    <recommendedName>
        <fullName evidence="5">Protein-glutamate methylesterase/protein-glutamine glutaminase</fullName>
        <ecNumber evidence="5">3.1.1.61</ecNumber>
        <ecNumber evidence="5">3.5.1.44</ecNumber>
    </recommendedName>
</protein>
<comment type="domain">
    <text evidence="5">Contains a C-terminal catalytic domain, and an N-terminal region which modulates catalytic activity.</text>
</comment>
<comment type="PTM">
    <text evidence="5">Phosphorylated by CheA. Phosphorylation of the N-terminal regulatory domain activates the methylesterase activity.</text>
</comment>
<dbReference type="GO" id="GO:0050568">
    <property type="term" value="F:protein-glutamine glutaminase activity"/>
    <property type="evidence" value="ECO:0007669"/>
    <property type="project" value="UniProtKB-UniRule"/>
</dbReference>
<feature type="active site" evidence="5 6">
    <location>
        <position position="294"/>
    </location>
</feature>
<dbReference type="CDD" id="cd17541">
    <property type="entry name" value="REC_CheB-like"/>
    <property type="match status" value="1"/>
</dbReference>
<dbReference type="InterPro" id="IPR008248">
    <property type="entry name" value="CheB-like"/>
</dbReference>
<dbReference type="InterPro" id="IPR035909">
    <property type="entry name" value="CheB_C"/>
</dbReference>
<dbReference type="PIRSF" id="PIRSF000876">
    <property type="entry name" value="RR_chemtxs_CheB"/>
    <property type="match status" value="1"/>
</dbReference>
<evidence type="ECO:0000259" key="8">
    <source>
        <dbReference type="PROSITE" id="PS50110"/>
    </source>
</evidence>
<dbReference type="NCBIfam" id="NF001965">
    <property type="entry name" value="PRK00742.1"/>
    <property type="match status" value="1"/>
</dbReference>
<feature type="domain" description="CheB-type methylesterase" evidence="9">
    <location>
        <begin position="158"/>
        <end position="349"/>
    </location>
</feature>
<evidence type="ECO:0000256" key="1">
    <source>
        <dbReference type="ARBA" id="ARBA00022490"/>
    </source>
</evidence>
<evidence type="ECO:0000256" key="4">
    <source>
        <dbReference type="ARBA" id="ARBA00048267"/>
    </source>
</evidence>
<dbReference type="Proteomes" id="UP000189055">
    <property type="component" value="Plasmid pAC1084_1"/>
</dbReference>
<dbReference type="EC" id="3.5.1.44" evidence="5"/>
<comment type="catalytic activity">
    <reaction evidence="5">
        <text>L-glutaminyl-[protein] + H2O = L-glutamyl-[protein] + NH4(+)</text>
        <dbReference type="Rhea" id="RHEA:16441"/>
        <dbReference type="Rhea" id="RHEA-COMP:10207"/>
        <dbReference type="Rhea" id="RHEA-COMP:10208"/>
        <dbReference type="ChEBI" id="CHEBI:15377"/>
        <dbReference type="ChEBI" id="CHEBI:28938"/>
        <dbReference type="ChEBI" id="CHEBI:29973"/>
        <dbReference type="ChEBI" id="CHEBI:30011"/>
        <dbReference type="EC" id="3.5.1.44"/>
    </reaction>
</comment>
<dbReference type="AlphaFoldDB" id="A0A1U9LJM3"/>
<dbReference type="PROSITE" id="PS50110">
    <property type="entry name" value="RESPONSE_REGULATORY"/>
    <property type="match status" value="1"/>
</dbReference>
<proteinExistence type="inferred from homology"/>
<comment type="similarity">
    <text evidence="5">Belongs to the CheB family.</text>
</comment>
<dbReference type="PROSITE" id="PS50122">
    <property type="entry name" value="CHEB"/>
    <property type="match status" value="1"/>
</dbReference>
<organism evidence="10 11">
    <name type="scientific">Acetobacter persici</name>
    <dbReference type="NCBI Taxonomy" id="1076596"/>
    <lineage>
        <taxon>Bacteria</taxon>
        <taxon>Pseudomonadati</taxon>
        <taxon>Pseudomonadota</taxon>
        <taxon>Alphaproteobacteria</taxon>
        <taxon>Acetobacterales</taxon>
        <taxon>Acetobacteraceae</taxon>
        <taxon>Acetobacter</taxon>
    </lineage>
</organism>
<dbReference type="CDD" id="cd16432">
    <property type="entry name" value="CheB_Rec"/>
    <property type="match status" value="1"/>
</dbReference>
<dbReference type="Gene3D" id="3.40.50.180">
    <property type="entry name" value="Methylesterase CheB, C-terminal domain"/>
    <property type="match status" value="1"/>
</dbReference>
<dbReference type="SUPFAM" id="SSF52172">
    <property type="entry name" value="CheY-like"/>
    <property type="match status" value="1"/>
</dbReference>
<reference evidence="10 11" key="1">
    <citation type="submission" date="2016-03" db="EMBL/GenBank/DDBJ databases">
        <title>Acetic acid bacteria sequencing.</title>
        <authorList>
            <person name="Brandt J."/>
            <person name="Jakob F."/>
            <person name="Vogel R.F."/>
        </authorList>
    </citation>
    <scope>NUCLEOTIDE SEQUENCE [LARGE SCALE GENOMIC DNA]</scope>
    <source>
        <strain evidence="10 11">TMW2.1084</strain>
        <plasmid evidence="11">pac1084_1</plasmid>
    </source>
</reference>
<evidence type="ECO:0000313" key="11">
    <source>
        <dbReference type="Proteomes" id="UP000189055"/>
    </source>
</evidence>
<dbReference type="EMBL" id="CP014688">
    <property type="protein sequence ID" value="AQT06621.1"/>
    <property type="molecule type" value="Genomic_DNA"/>
</dbReference>
<feature type="domain" description="Response regulatory" evidence="8">
    <location>
        <begin position="5"/>
        <end position="122"/>
    </location>
</feature>
<dbReference type="SUPFAM" id="SSF52738">
    <property type="entry name" value="Methylesterase CheB, C-terminal domain"/>
    <property type="match status" value="1"/>
</dbReference>
<dbReference type="PANTHER" id="PTHR42872:SF6">
    <property type="entry name" value="PROTEIN-GLUTAMATE METHYLESTERASE_PROTEIN-GLUTAMINE GLUTAMINASE"/>
    <property type="match status" value="1"/>
</dbReference>
<evidence type="ECO:0000313" key="10">
    <source>
        <dbReference type="EMBL" id="AQT06621.1"/>
    </source>
</evidence>
<dbReference type="InterPro" id="IPR011006">
    <property type="entry name" value="CheY-like_superfamily"/>
</dbReference>
<dbReference type="InterPro" id="IPR000673">
    <property type="entry name" value="Sig_transdc_resp-reg_Me-estase"/>
</dbReference>
<dbReference type="Gene3D" id="3.40.50.2300">
    <property type="match status" value="1"/>
</dbReference>
<dbReference type="GO" id="GO:0008984">
    <property type="term" value="F:protein-glutamate methylesterase activity"/>
    <property type="evidence" value="ECO:0007669"/>
    <property type="project" value="UniProtKB-UniRule"/>
</dbReference>
<sequence length="349" mass="36382">MRRIKVLIVDDSKTIRALIRRSLEGHSDLEVTGEAEDPLQARDLIIKDTPDVITLDVEMPGMNGLQFLDKIMRLRPIPVVMVSSLTTRGANTAIKALQMGAFDCYPKPQSSLGADQFAGLAPLVREAARSTPGRRNGACVAASAAAHQVRHQMSGPSWQTNFSVVAIGSSTGGVEALESILSSLPGTSPPIVVCQHMPALFTASFASRLDAAIPALSIAEAKDGEMLAPGMVRIAPGGGRHCTVALSGGRCITNLKFGPPVGGHSPSVDVLFESVASSVGRNALGIILTGMGRDGAEGLLKMRQTGCRTIAQDQASCVVYGMPRAAAAIGAADQIVGLAQIPSVAMNLR</sequence>
<feature type="modified residue" description="4-aspartylphosphate" evidence="5 7">
    <location>
        <position position="56"/>
    </location>
</feature>
<dbReference type="GO" id="GO:0006935">
    <property type="term" value="P:chemotaxis"/>
    <property type="evidence" value="ECO:0007669"/>
    <property type="project" value="UniProtKB-UniRule"/>
</dbReference>
<comment type="catalytic activity">
    <reaction evidence="4 5">
        <text>[protein]-L-glutamate 5-O-methyl ester + H2O = L-glutamyl-[protein] + methanol + H(+)</text>
        <dbReference type="Rhea" id="RHEA:23236"/>
        <dbReference type="Rhea" id="RHEA-COMP:10208"/>
        <dbReference type="Rhea" id="RHEA-COMP:10311"/>
        <dbReference type="ChEBI" id="CHEBI:15377"/>
        <dbReference type="ChEBI" id="CHEBI:15378"/>
        <dbReference type="ChEBI" id="CHEBI:17790"/>
        <dbReference type="ChEBI" id="CHEBI:29973"/>
        <dbReference type="ChEBI" id="CHEBI:82795"/>
        <dbReference type="EC" id="3.1.1.61"/>
    </reaction>
</comment>
<accession>A0A1U9LJM3</accession>
<keyword evidence="3 5" id="KW-0378">Hydrolase</keyword>
<keyword evidence="2 5" id="KW-0145">Chemotaxis</keyword>
<comment type="function">
    <text evidence="5">Involved in chemotaxis. Part of a chemotaxis signal transduction system that modulates chemotaxis in response to various stimuli. Catalyzes the demethylation of specific methylglutamate residues introduced into the chemoreceptors (methyl-accepting chemotaxis proteins or MCP) by CheR. Also mediates the irreversible deamidation of specific glutamine residues to glutamic acid.</text>
</comment>
<dbReference type="InterPro" id="IPR001789">
    <property type="entry name" value="Sig_transdc_resp-reg_receiver"/>
</dbReference>
<keyword evidence="10" id="KW-0614">Plasmid</keyword>
<feature type="active site" evidence="5 6">
    <location>
        <position position="170"/>
    </location>
</feature>
<evidence type="ECO:0000259" key="9">
    <source>
        <dbReference type="PROSITE" id="PS50122"/>
    </source>
</evidence>
<evidence type="ECO:0000256" key="5">
    <source>
        <dbReference type="HAMAP-Rule" id="MF_00099"/>
    </source>
</evidence>
<evidence type="ECO:0000256" key="6">
    <source>
        <dbReference type="PROSITE-ProRule" id="PRU00050"/>
    </source>
</evidence>
<dbReference type="GO" id="GO:0000156">
    <property type="term" value="F:phosphorelay response regulator activity"/>
    <property type="evidence" value="ECO:0007669"/>
    <property type="project" value="InterPro"/>
</dbReference>
<keyword evidence="1 5" id="KW-0963">Cytoplasm</keyword>
<dbReference type="Pfam" id="PF00072">
    <property type="entry name" value="Response_reg"/>
    <property type="match status" value="1"/>
</dbReference>
<keyword evidence="5 7" id="KW-0597">Phosphoprotein</keyword>
<dbReference type="GO" id="GO:0005737">
    <property type="term" value="C:cytoplasm"/>
    <property type="evidence" value="ECO:0007669"/>
    <property type="project" value="UniProtKB-SubCell"/>
</dbReference>
<dbReference type="SMART" id="SM00448">
    <property type="entry name" value="REC"/>
    <property type="match status" value="1"/>
</dbReference>
<evidence type="ECO:0000256" key="3">
    <source>
        <dbReference type="ARBA" id="ARBA00022801"/>
    </source>
</evidence>
<dbReference type="HAMAP" id="MF_00099">
    <property type="entry name" value="CheB_chemtxs"/>
    <property type="match status" value="1"/>
</dbReference>
<gene>
    <name evidence="5" type="primary">cheB</name>
    <name evidence="10" type="ORF">A0U91_16575</name>
</gene>
<dbReference type="RefSeq" id="WP_077932247.1">
    <property type="nucleotide sequence ID" value="NZ_CP014688.1"/>
</dbReference>
<evidence type="ECO:0000256" key="7">
    <source>
        <dbReference type="PROSITE-ProRule" id="PRU00169"/>
    </source>
</evidence>
<geneLocation type="plasmid" evidence="11">
    <name>pac1084_1</name>
</geneLocation>
<name>A0A1U9LJM3_9PROT</name>
<evidence type="ECO:0000256" key="2">
    <source>
        <dbReference type="ARBA" id="ARBA00022500"/>
    </source>
</evidence>
<dbReference type="EC" id="3.1.1.61" evidence="5"/>
<comment type="subcellular location">
    <subcellularLocation>
        <location evidence="5">Cytoplasm</location>
    </subcellularLocation>
</comment>
<dbReference type="Pfam" id="PF01339">
    <property type="entry name" value="CheB_methylest"/>
    <property type="match status" value="1"/>
</dbReference>
<dbReference type="KEGG" id="aper:A0U91_16575"/>
<dbReference type="PANTHER" id="PTHR42872">
    <property type="entry name" value="PROTEIN-GLUTAMATE METHYLESTERASE/PROTEIN-GLUTAMINE GLUTAMINASE"/>
    <property type="match status" value="1"/>
</dbReference>
<feature type="active site" evidence="5 6">
    <location>
        <position position="196"/>
    </location>
</feature>